<dbReference type="Pfam" id="PF02653">
    <property type="entry name" value="BPD_transp_2"/>
    <property type="match status" value="1"/>
</dbReference>
<feature type="transmembrane region" description="Helical" evidence="8">
    <location>
        <begin position="243"/>
        <end position="264"/>
    </location>
</feature>
<organism evidence="9 10">
    <name type="scientific">Paenibacillus cisolokensis</name>
    <dbReference type="NCBI Taxonomy" id="1658519"/>
    <lineage>
        <taxon>Bacteria</taxon>
        <taxon>Bacillati</taxon>
        <taxon>Bacillota</taxon>
        <taxon>Bacilli</taxon>
        <taxon>Bacillales</taxon>
        <taxon>Paenibacillaceae</taxon>
        <taxon>Paenibacillus</taxon>
    </lineage>
</organism>
<name>A0ABQ4NEI8_9BACL</name>
<evidence type="ECO:0000256" key="1">
    <source>
        <dbReference type="ARBA" id="ARBA00004651"/>
    </source>
</evidence>
<evidence type="ECO:0000256" key="7">
    <source>
        <dbReference type="ARBA" id="ARBA00023136"/>
    </source>
</evidence>
<keyword evidence="10" id="KW-1185">Reference proteome</keyword>
<dbReference type="EMBL" id="BOVJ01000195">
    <property type="protein sequence ID" value="GIQ66607.1"/>
    <property type="molecule type" value="Genomic_DNA"/>
</dbReference>
<dbReference type="PANTHER" id="PTHR32196:SF21">
    <property type="entry name" value="ABC TRANSPORTER PERMEASE PROTEIN YPHD-RELATED"/>
    <property type="match status" value="1"/>
</dbReference>
<comment type="subcellular location">
    <subcellularLocation>
        <location evidence="1">Cell membrane</location>
        <topology evidence="1">Multi-pass membrane protein</topology>
    </subcellularLocation>
</comment>
<feature type="transmembrane region" description="Helical" evidence="8">
    <location>
        <begin position="82"/>
        <end position="104"/>
    </location>
</feature>
<keyword evidence="6 8" id="KW-1133">Transmembrane helix</keyword>
<dbReference type="InterPro" id="IPR001851">
    <property type="entry name" value="ABC_transp_permease"/>
</dbReference>
<evidence type="ECO:0000256" key="5">
    <source>
        <dbReference type="ARBA" id="ARBA00022692"/>
    </source>
</evidence>
<evidence type="ECO:0000313" key="9">
    <source>
        <dbReference type="EMBL" id="GIQ66607.1"/>
    </source>
</evidence>
<keyword evidence="2" id="KW-0813">Transport</keyword>
<sequence>MKWLNTKEGGIFLILIALSAVLAVRSPVFLTMENMIDMLKTNVVLAMMAIGMTLVIVIGGIDVSVGAMTALVSVLIGKWMVAFGYDLSVVLLMSVAGGAVLGAINGWLISKIRVHAIVVTLGTLSIYSGIAMYVTGGIWINNLPQAFIDFGRQNLFGIPMSGGTLAIPIQVLFLVLVAAATGYMLKHLRIGRMIYAVGGNPLSAERAGIRQDRVQLFVYTYMGFLSGLAAFVHTSIYRQVDPSAFTGFELQVIAAVVLGGANILGGSGSVTGTLLGVALLAVISNGLTLTHVPSFWHKVIIGLFIVTAVSFDIIQRKRRERRLAKIDVLQ</sequence>
<feature type="transmembrane region" description="Helical" evidence="8">
    <location>
        <begin position="43"/>
        <end position="76"/>
    </location>
</feature>
<dbReference type="RefSeq" id="WP_213531186.1">
    <property type="nucleotide sequence ID" value="NZ_BOVJ01000195.1"/>
</dbReference>
<proteinExistence type="predicted"/>
<feature type="transmembrane region" description="Helical" evidence="8">
    <location>
        <begin position="116"/>
        <end position="140"/>
    </location>
</feature>
<keyword evidence="3" id="KW-1003">Cell membrane</keyword>
<evidence type="ECO:0000256" key="2">
    <source>
        <dbReference type="ARBA" id="ARBA00022448"/>
    </source>
</evidence>
<dbReference type="PANTHER" id="PTHR32196">
    <property type="entry name" value="ABC TRANSPORTER PERMEASE PROTEIN YPHD-RELATED-RELATED"/>
    <property type="match status" value="1"/>
</dbReference>
<evidence type="ECO:0000256" key="3">
    <source>
        <dbReference type="ARBA" id="ARBA00022475"/>
    </source>
</evidence>
<evidence type="ECO:0000313" key="10">
    <source>
        <dbReference type="Proteomes" id="UP000680304"/>
    </source>
</evidence>
<evidence type="ECO:0000256" key="4">
    <source>
        <dbReference type="ARBA" id="ARBA00022519"/>
    </source>
</evidence>
<keyword evidence="7 8" id="KW-0472">Membrane</keyword>
<feature type="transmembrane region" description="Helical" evidence="8">
    <location>
        <begin position="295"/>
        <end position="314"/>
    </location>
</feature>
<accession>A0ABQ4NEI8</accession>
<keyword evidence="5 8" id="KW-0812">Transmembrane</keyword>
<feature type="transmembrane region" description="Helical" evidence="8">
    <location>
        <begin position="160"/>
        <end position="185"/>
    </location>
</feature>
<comment type="caution">
    <text evidence="9">The sequence shown here is derived from an EMBL/GenBank/DDBJ whole genome shotgun (WGS) entry which is preliminary data.</text>
</comment>
<dbReference type="CDD" id="cd06579">
    <property type="entry name" value="TM_PBP1_transp_AraH_like"/>
    <property type="match status" value="1"/>
</dbReference>
<dbReference type="Proteomes" id="UP000680304">
    <property type="component" value="Unassembled WGS sequence"/>
</dbReference>
<evidence type="ECO:0000256" key="8">
    <source>
        <dbReference type="SAM" id="Phobius"/>
    </source>
</evidence>
<keyword evidence="4" id="KW-0997">Cell inner membrane</keyword>
<feature type="transmembrane region" description="Helical" evidence="8">
    <location>
        <begin position="216"/>
        <end position="237"/>
    </location>
</feature>
<feature type="transmembrane region" description="Helical" evidence="8">
    <location>
        <begin position="12"/>
        <end position="31"/>
    </location>
</feature>
<reference evidence="9 10" key="1">
    <citation type="submission" date="2021-04" db="EMBL/GenBank/DDBJ databases">
        <title>Draft genome sequence of Paenibacillus cisolokensis, LC2-13A.</title>
        <authorList>
            <person name="Uke A."/>
            <person name="Chhe C."/>
            <person name="Baramee S."/>
            <person name="Kosugi A."/>
        </authorList>
    </citation>
    <scope>NUCLEOTIDE SEQUENCE [LARGE SCALE GENOMIC DNA]</scope>
    <source>
        <strain evidence="9 10">LC2-13A</strain>
    </source>
</reference>
<protein>
    <submittedName>
        <fullName evidence="9">Sugar ABC transporter permease</fullName>
    </submittedName>
</protein>
<evidence type="ECO:0000256" key="6">
    <source>
        <dbReference type="ARBA" id="ARBA00022989"/>
    </source>
</evidence>
<gene>
    <name evidence="9" type="ORF">PACILC2_51750</name>
</gene>